<feature type="region of interest" description="Disordered" evidence="1">
    <location>
        <begin position="132"/>
        <end position="156"/>
    </location>
</feature>
<comment type="caution">
    <text evidence="2">The sequence shown here is derived from an EMBL/GenBank/DDBJ whole genome shotgun (WGS) entry which is preliminary data.</text>
</comment>
<evidence type="ECO:0000313" key="3">
    <source>
        <dbReference type="Proteomes" id="UP000527355"/>
    </source>
</evidence>
<reference evidence="2 3" key="1">
    <citation type="journal article" date="2020" name="Nature">
        <title>Six reference-quality genomes reveal evolution of bat adaptations.</title>
        <authorList>
            <person name="Jebb D."/>
            <person name="Huang Z."/>
            <person name="Pippel M."/>
            <person name="Hughes G.M."/>
            <person name="Lavrichenko K."/>
            <person name="Devanna P."/>
            <person name="Winkler S."/>
            <person name="Jermiin L.S."/>
            <person name="Skirmuntt E.C."/>
            <person name="Katzourakis A."/>
            <person name="Burkitt-Gray L."/>
            <person name="Ray D.A."/>
            <person name="Sullivan K.A.M."/>
            <person name="Roscito J.G."/>
            <person name="Kirilenko B.M."/>
            <person name="Davalos L.M."/>
            <person name="Corthals A.P."/>
            <person name="Power M.L."/>
            <person name="Jones G."/>
            <person name="Ransome R.D."/>
            <person name="Dechmann D.K.N."/>
            <person name="Locatelli A.G."/>
            <person name="Puechmaille S.J."/>
            <person name="Fedrigo O."/>
            <person name="Jarvis E.D."/>
            <person name="Hiller M."/>
            <person name="Vernes S.C."/>
            <person name="Myers E.W."/>
            <person name="Teeling E.C."/>
        </authorList>
    </citation>
    <scope>NUCLEOTIDE SEQUENCE [LARGE SCALE GENOMIC DNA]</scope>
    <source>
        <strain evidence="2">MMyoMyo1</strain>
        <tissue evidence="2">Flight muscle</tissue>
    </source>
</reference>
<dbReference type="Proteomes" id="UP000527355">
    <property type="component" value="Unassembled WGS sequence"/>
</dbReference>
<gene>
    <name evidence="2" type="ORF">mMyoMyo1_008799</name>
</gene>
<keyword evidence="3" id="KW-1185">Reference proteome</keyword>
<evidence type="ECO:0000313" key="2">
    <source>
        <dbReference type="EMBL" id="KAF6310755.1"/>
    </source>
</evidence>
<organism evidence="2 3">
    <name type="scientific">Myotis myotis</name>
    <name type="common">Greater mouse-eared bat</name>
    <name type="synonym">Vespertilio myotis</name>
    <dbReference type="NCBI Taxonomy" id="51298"/>
    <lineage>
        <taxon>Eukaryota</taxon>
        <taxon>Metazoa</taxon>
        <taxon>Chordata</taxon>
        <taxon>Craniata</taxon>
        <taxon>Vertebrata</taxon>
        <taxon>Euteleostomi</taxon>
        <taxon>Mammalia</taxon>
        <taxon>Eutheria</taxon>
        <taxon>Laurasiatheria</taxon>
        <taxon>Chiroptera</taxon>
        <taxon>Yangochiroptera</taxon>
        <taxon>Vespertilionidae</taxon>
        <taxon>Myotis</taxon>
    </lineage>
</organism>
<proteinExistence type="predicted"/>
<protein>
    <submittedName>
        <fullName evidence="2">Uncharacterized protein</fullName>
    </submittedName>
</protein>
<dbReference type="EMBL" id="JABWUV010000013">
    <property type="protein sequence ID" value="KAF6310755.1"/>
    <property type="molecule type" value="Genomic_DNA"/>
</dbReference>
<evidence type="ECO:0000256" key="1">
    <source>
        <dbReference type="SAM" id="MobiDB-lite"/>
    </source>
</evidence>
<dbReference type="AlphaFoldDB" id="A0A7J7UD09"/>
<feature type="region of interest" description="Disordered" evidence="1">
    <location>
        <begin position="59"/>
        <end position="78"/>
    </location>
</feature>
<sequence length="156" mass="16701">MGQGGTQGLGAETFSRSALFCPRESRSRWSSQTCSALRHSLPPKGVPWVGPLGLSHPTRTRCPCSSHDDSAPGTEQGQRWRKLNTAGMSVRGWMWPGLYQAEAGGAPGAAQPGCRGWCPSPCSVNSTRTCQRQASRKGGGRESPWRPLPVPVRMAA</sequence>
<name>A0A7J7UD09_MYOMY</name>
<accession>A0A7J7UD09</accession>